<proteinExistence type="predicted"/>
<evidence type="ECO:0000313" key="2">
    <source>
        <dbReference type="Proteomes" id="UP000003675"/>
    </source>
</evidence>
<comment type="caution">
    <text evidence="1">The sequence shown here is derived from an EMBL/GenBank/DDBJ whole genome shotgun (WGS) entry which is preliminary data.</text>
</comment>
<sequence>MTAASGFTASTTNNLTKRFKFRLKTLFVIKSVAQFDFFAIMDIVKIITCIFL</sequence>
<dbReference type="AlphaFoldDB" id="C8P5H8"/>
<name>C8P5H8_9LACO</name>
<organism evidence="1 2">
    <name type="scientific">Limosilactobacillus antri DSM 16041</name>
    <dbReference type="NCBI Taxonomy" id="525309"/>
    <lineage>
        <taxon>Bacteria</taxon>
        <taxon>Bacillati</taxon>
        <taxon>Bacillota</taxon>
        <taxon>Bacilli</taxon>
        <taxon>Lactobacillales</taxon>
        <taxon>Lactobacillaceae</taxon>
        <taxon>Limosilactobacillus</taxon>
    </lineage>
</organism>
<dbReference type="EMBL" id="ACLL01000014">
    <property type="protein sequence ID" value="EEW54236.1"/>
    <property type="molecule type" value="Genomic_DNA"/>
</dbReference>
<dbReference type="Proteomes" id="UP000003675">
    <property type="component" value="Unassembled WGS sequence"/>
</dbReference>
<dbReference type="HOGENOM" id="CLU_3080958_0_0_9"/>
<reference evidence="1 2" key="1">
    <citation type="submission" date="2009-09" db="EMBL/GenBank/DDBJ databases">
        <authorList>
            <person name="Qin X."/>
            <person name="Bachman B."/>
            <person name="Battles P."/>
            <person name="Bell A."/>
            <person name="Bess C."/>
            <person name="Bickham C."/>
            <person name="Chaboub L."/>
            <person name="Chen D."/>
            <person name="Coyle M."/>
            <person name="Deiros D.R."/>
            <person name="Dinh H."/>
            <person name="Forbes L."/>
            <person name="Fowler G."/>
            <person name="Francisco L."/>
            <person name="Fu Q."/>
            <person name="Gubbala S."/>
            <person name="Hale W."/>
            <person name="Han Y."/>
            <person name="Hemphill L."/>
            <person name="Highlander S.K."/>
            <person name="Hirani K."/>
            <person name="Hogues M."/>
            <person name="Jackson L."/>
            <person name="Jakkamsetti A."/>
            <person name="Javaid M."/>
            <person name="Jiang H."/>
            <person name="Korchina V."/>
            <person name="Kovar C."/>
            <person name="Lara F."/>
            <person name="Lee S."/>
            <person name="Mata R."/>
            <person name="Mathew T."/>
            <person name="Moen C."/>
            <person name="Morales K."/>
            <person name="Munidasa M."/>
            <person name="Nazareth L."/>
            <person name="Ngo R."/>
            <person name="Nguyen L."/>
            <person name="Okwuonu G."/>
            <person name="Ongeri F."/>
            <person name="Patil S."/>
            <person name="Petrosino J."/>
            <person name="Pham C."/>
            <person name="Pham P."/>
            <person name="Pu L.-L."/>
            <person name="Puazo M."/>
            <person name="Raj R."/>
            <person name="Reid J."/>
            <person name="Rouhana J."/>
            <person name="Saada N."/>
            <person name="Shang Y."/>
            <person name="Simmons D."/>
            <person name="Thornton R."/>
            <person name="Warren J."/>
            <person name="Weissenberger G."/>
            <person name="Zhang J."/>
            <person name="Zhang L."/>
            <person name="Zhou C."/>
            <person name="Zhu D."/>
            <person name="Muzny D."/>
            <person name="Worley K."/>
            <person name="Gibbs R."/>
        </authorList>
    </citation>
    <scope>NUCLEOTIDE SEQUENCE [LARGE SCALE GENOMIC DNA]</scope>
    <source>
        <strain evidence="1 2">DSM 16041</strain>
    </source>
</reference>
<gene>
    <name evidence="1" type="ORF">HMPREF0494_0572</name>
</gene>
<evidence type="ECO:0000313" key="1">
    <source>
        <dbReference type="EMBL" id="EEW54236.1"/>
    </source>
</evidence>
<accession>C8P5H8</accession>
<protein>
    <submittedName>
        <fullName evidence="1">Uncharacterized protein</fullName>
    </submittedName>
</protein>